<evidence type="ECO:0000313" key="2">
    <source>
        <dbReference type="EMBL" id="OOK77507.1"/>
    </source>
</evidence>
<evidence type="ECO:0000313" key="3">
    <source>
        <dbReference type="Proteomes" id="UP000188532"/>
    </source>
</evidence>
<comment type="caution">
    <text evidence="2">The sequence shown here is derived from an EMBL/GenBank/DDBJ whole genome shotgun (WGS) entry which is preliminary data.</text>
</comment>
<feature type="compositionally biased region" description="Basic and acidic residues" evidence="1">
    <location>
        <begin position="1"/>
        <end position="15"/>
    </location>
</feature>
<feature type="region of interest" description="Disordered" evidence="1">
    <location>
        <begin position="1"/>
        <end position="30"/>
    </location>
</feature>
<dbReference type="Proteomes" id="UP000188532">
    <property type="component" value="Unassembled WGS sequence"/>
</dbReference>
<proteinExistence type="predicted"/>
<evidence type="ECO:0000256" key="1">
    <source>
        <dbReference type="SAM" id="MobiDB-lite"/>
    </source>
</evidence>
<reference evidence="2 3" key="1">
    <citation type="submission" date="2017-02" db="EMBL/GenBank/DDBJ databases">
        <title>Complete genome sequences of Mycobacterium kansasii strains isolated from rhesus macaques.</title>
        <authorList>
            <person name="Panda A."/>
            <person name="Nagaraj S."/>
            <person name="Zhao X."/>
            <person name="Tettelin H."/>
            <person name="Detolla L.J."/>
        </authorList>
    </citation>
    <scope>NUCLEOTIDE SEQUENCE [LARGE SCALE GENOMIC DNA]</scope>
    <source>
        <strain evidence="2 3">11-3469</strain>
    </source>
</reference>
<accession>A0A1V3XEA4</accession>
<sequence>MWRNADDIDNRRAPERTAPYGPYRTRSPKDSSCLHCIVATNRRLGARKCCGRFNVSELGSKRAVR</sequence>
<dbReference type="EMBL" id="MVBN01000003">
    <property type="protein sequence ID" value="OOK77507.1"/>
    <property type="molecule type" value="Genomic_DNA"/>
</dbReference>
<gene>
    <name evidence="2" type="ORF">BZL29_3723</name>
</gene>
<protein>
    <submittedName>
        <fullName evidence="2">Uncharacterized protein</fullName>
    </submittedName>
</protein>
<organism evidence="2 3">
    <name type="scientific">Mycobacterium kansasii</name>
    <dbReference type="NCBI Taxonomy" id="1768"/>
    <lineage>
        <taxon>Bacteria</taxon>
        <taxon>Bacillati</taxon>
        <taxon>Actinomycetota</taxon>
        <taxon>Actinomycetes</taxon>
        <taxon>Mycobacteriales</taxon>
        <taxon>Mycobacteriaceae</taxon>
        <taxon>Mycobacterium</taxon>
    </lineage>
</organism>
<dbReference type="AlphaFoldDB" id="A0A1V3XEA4"/>
<name>A0A1V3XEA4_MYCKA</name>